<dbReference type="PANTHER" id="PTHR31639">
    <property type="entry name" value="F-BOX PROTEIN-LIKE"/>
    <property type="match status" value="1"/>
</dbReference>
<reference evidence="2" key="2">
    <citation type="submission" date="2020-06" db="EMBL/GenBank/DDBJ databases">
        <title>Helianthus annuus Genome sequencing and assembly Release 2.</title>
        <authorList>
            <person name="Gouzy J."/>
            <person name="Langlade N."/>
            <person name="Munos S."/>
        </authorList>
    </citation>
    <scope>NUCLEOTIDE SEQUENCE</scope>
    <source>
        <tissue evidence="2">Leaves</tissue>
    </source>
</reference>
<comment type="caution">
    <text evidence="2">The sequence shown here is derived from an EMBL/GenBank/DDBJ whole genome shotgun (WGS) entry which is preliminary data.</text>
</comment>
<gene>
    <name evidence="2" type="ORF">HanXRQr2_Chr16g0728501</name>
</gene>
<dbReference type="SUPFAM" id="SSF52047">
    <property type="entry name" value="RNI-like"/>
    <property type="match status" value="1"/>
</dbReference>
<dbReference type="Gene3D" id="3.80.10.10">
    <property type="entry name" value="Ribonuclease Inhibitor"/>
    <property type="match status" value="1"/>
</dbReference>
<accession>A0A9K3DMM5</accession>
<dbReference type="InterPro" id="IPR036047">
    <property type="entry name" value="F-box-like_dom_sf"/>
</dbReference>
<proteinExistence type="predicted"/>
<sequence length="394" mass="45443">MKPEYAERMALDRISTLPQPILEPVLSLLSTEEAARTSILSKEWRYRWTTIPNLEFTLRKRTSELTSDVESEMKYMDMHDLHQVLLLRHGPIHELTLSMEGYWEDDDLFEFEQIILHLSRNHIVRELVLDASESLWYKLPISVFALHHLMELHLRSFTIELPSIFNGFGSLVRLDLNDGEISTQTLRHLLSNCPTLKSLHLYIGHSDDKCTINELLKCLPVIEELSISSDVCELLVLDSDPQELPISLIHLKVLHLEGMSFIEDSKSAFLLVLIKCSPNLERICLNMAWSSKGDEEYPAVKNEYSNVWLEHLKELEISFWSRSHGMELLMEFGKFILVRSPKLKKVSIFGLDNQCRESMIVNTLLGAPRASPAVNFKINYPVPWSYPSTRTTPV</sequence>
<dbReference type="InterPro" id="IPR001810">
    <property type="entry name" value="F-box_dom"/>
</dbReference>
<dbReference type="PROSITE" id="PS50181">
    <property type="entry name" value="FBOX"/>
    <property type="match status" value="1"/>
</dbReference>
<keyword evidence="3" id="KW-1185">Reference proteome</keyword>
<evidence type="ECO:0000313" key="2">
    <source>
        <dbReference type="EMBL" id="KAF5758377.1"/>
    </source>
</evidence>
<dbReference type="Pfam" id="PF24758">
    <property type="entry name" value="LRR_At5g56370"/>
    <property type="match status" value="1"/>
</dbReference>
<dbReference type="InterPro" id="IPR032675">
    <property type="entry name" value="LRR_dom_sf"/>
</dbReference>
<dbReference type="AlphaFoldDB" id="A0A9K3DMM5"/>
<dbReference type="EMBL" id="MNCJ02000331">
    <property type="protein sequence ID" value="KAF5758377.1"/>
    <property type="molecule type" value="Genomic_DNA"/>
</dbReference>
<name>A0A9K3DMM5_HELAN</name>
<dbReference type="InterPro" id="IPR055411">
    <property type="entry name" value="LRR_FXL15/At3g58940/PEG3-like"/>
</dbReference>
<dbReference type="Pfam" id="PF00646">
    <property type="entry name" value="F-box"/>
    <property type="match status" value="1"/>
</dbReference>
<reference evidence="2" key="1">
    <citation type="journal article" date="2017" name="Nature">
        <title>The sunflower genome provides insights into oil metabolism, flowering and Asterid evolution.</title>
        <authorList>
            <person name="Badouin H."/>
            <person name="Gouzy J."/>
            <person name="Grassa C.J."/>
            <person name="Murat F."/>
            <person name="Staton S.E."/>
            <person name="Cottret L."/>
            <person name="Lelandais-Briere C."/>
            <person name="Owens G.L."/>
            <person name="Carrere S."/>
            <person name="Mayjonade B."/>
            <person name="Legrand L."/>
            <person name="Gill N."/>
            <person name="Kane N.C."/>
            <person name="Bowers J.E."/>
            <person name="Hubner S."/>
            <person name="Bellec A."/>
            <person name="Berard A."/>
            <person name="Berges H."/>
            <person name="Blanchet N."/>
            <person name="Boniface M.C."/>
            <person name="Brunel D."/>
            <person name="Catrice O."/>
            <person name="Chaidir N."/>
            <person name="Claudel C."/>
            <person name="Donnadieu C."/>
            <person name="Faraut T."/>
            <person name="Fievet G."/>
            <person name="Helmstetter N."/>
            <person name="King M."/>
            <person name="Knapp S.J."/>
            <person name="Lai Z."/>
            <person name="Le Paslier M.C."/>
            <person name="Lippi Y."/>
            <person name="Lorenzon L."/>
            <person name="Mandel J.R."/>
            <person name="Marage G."/>
            <person name="Marchand G."/>
            <person name="Marquand E."/>
            <person name="Bret-Mestries E."/>
            <person name="Morien E."/>
            <person name="Nambeesan S."/>
            <person name="Nguyen T."/>
            <person name="Pegot-Espagnet P."/>
            <person name="Pouilly N."/>
            <person name="Raftis F."/>
            <person name="Sallet E."/>
            <person name="Schiex T."/>
            <person name="Thomas J."/>
            <person name="Vandecasteele C."/>
            <person name="Vares D."/>
            <person name="Vear F."/>
            <person name="Vautrin S."/>
            <person name="Crespi M."/>
            <person name="Mangin B."/>
            <person name="Burke J.M."/>
            <person name="Salse J."/>
            <person name="Munos S."/>
            <person name="Vincourt P."/>
            <person name="Rieseberg L.H."/>
            <person name="Langlade N.B."/>
        </authorList>
    </citation>
    <scope>NUCLEOTIDE SEQUENCE</scope>
    <source>
        <tissue evidence="2">Leaves</tissue>
    </source>
</reference>
<feature type="domain" description="F-box" evidence="1">
    <location>
        <begin position="11"/>
        <end position="61"/>
    </location>
</feature>
<dbReference type="Proteomes" id="UP000215914">
    <property type="component" value="Unassembled WGS sequence"/>
</dbReference>
<evidence type="ECO:0000259" key="1">
    <source>
        <dbReference type="PROSITE" id="PS50181"/>
    </source>
</evidence>
<evidence type="ECO:0000313" key="3">
    <source>
        <dbReference type="Proteomes" id="UP000215914"/>
    </source>
</evidence>
<dbReference type="Gramene" id="mRNA:HanXRQr2_Chr16g0728501">
    <property type="protein sequence ID" value="mRNA:HanXRQr2_Chr16g0728501"/>
    <property type="gene ID" value="HanXRQr2_Chr16g0728501"/>
</dbReference>
<dbReference type="SUPFAM" id="SSF81383">
    <property type="entry name" value="F-box domain"/>
    <property type="match status" value="1"/>
</dbReference>
<dbReference type="PANTHER" id="PTHR31639:SF315">
    <property type="entry name" value="LEUCINE-RICH REPEAT DOMAIN SUPERFAMILY, F-BOX-LIKE DOMAIN SUPERFAMILY"/>
    <property type="match status" value="1"/>
</dbReference>
<protein>
    <submittedName>
        <fullName evidence="2">F-box domain, leucine-rich repeat domain superfamily, F-box-like domain superfamily</fullName>
    </submittedName>
</protein>
<organism evidence="2 3">
    <name type="scientific">Helianthus annuus</name>
    <name type="common">Common sunflower</name>
    <dbReference type="NCBI Taxonomy" id="4232"/>
    <lineage>
        <taxon>Eukaryota</taxon>
        <taxon>Viridiplantae</taxon>
        <taxon>Streptophyta</taxon>
        <taxon>Embryophyta</taxon>
        <taxon>Tracheophyta</taxon>
        <taxon>Spermatophyta</taxon>
        <taxon>Magnoliopsida</taxon>
        <taxon>eudicotyledons</taxon>
        <taxon>Gunneridae</taxon>
        <taxon>Pentapetalae</taxon>
        <taxon>asterids</taxon>
        <taxon>campanulids</taxon>
        <taxon>Asterales</taxon>
        <taxon>Asteraceae</taxon>
        <taxon>Asteroideae</taxon>
        <taxon>Heliantheae alliance</taxon>
        <taxon>Heliantheae</taxon>
        <taxon>Helianthus</taxon>
    </lineage>
</organism>
<dbReference type="OrthoDB" id="612216at2759"/>